<feature type="transmembrane region" description="Helical" evidence="5">
    <location>
        <begin position="326"/>
        <end position="345"/>
    </location>
</feature>
<feature type="transmembrane region" description="Helical" evidence="5">
    <location>
        <begin position="118"/>
        <end position="137"/>
    </location>
</feature>
<organism evidence="7 8">
    <name type="scientific">Bifidobacterium ruminantium</name>
    <dbReference type="NCBI Taxonomy" id="78346"/>
    <lineage>
        <taxon>Bacteria</taxon>
        <taxon>Bacillati</taxon>
        <taxon>Actinomycetota</taxon>
        <taxon>Actinomycetes</taxon>
        <taxon>Bifidobacteriales</taxon>
        <taxon>Bifidobacteriaceae</taxon>
        <taxon>Bifidobacterium</taxon>
    </lineage>
</organism>
<feature type="domain" description="O-antigen ligase-related" evidence="6">
    <location>
        <begin position="187"/>
        <end position="332"/>
    </location>
</feature>
<keyword evidence="3 5" id="KW-1133">Transmembrane helix</keyword>
<keyword evidence="4 5" id="KW-0472">Membrane</keyword>
<dbReference type="InterPro" id="IPR007016">
    <property type="entry name" value="O-antigen_ligase-rel_domated"/>
</dbReference>
<sequence>MKISSSTGKQSQDRYICILLVLVLVGSAFQNVKVIGPLNPGHLFALCFIPFLLPKFREAKFPPAVICIFLAYILCVSLFAGFQWGLNTSIINYLFVFYIIFFIVNLGRNISFESYKKVFQVAGILSFAIVILNAIRYKNAILAYFSSGYYINHPYYPTIFGGGANLEASWPSIYGVFFMDSPYGIIYLVLSFIFSSIQVSRAGIIISLICLAIYAYKRLRESKNPFLILFLIFVTLSFGSFYALKLGIFQPILDRFFRNQEDRGAAGRVGIYDSALPFLCNHPFGVGLGNAVSAVNRVAANTVGMEPIVDDNLHNLFLQMTVETGVLGGVFYACLVAFLCFNCIFKHKFANPFENFLLAFFALSLIQFEKIEIFPAICLGILLSKKYYSYKDFDL</sequence>
<evidence type="ECO:0000256" key="1">
    <source>
        <dbReference type="ARBA" id="ARBA00004141"/>
    </source>
</evidence>
<feature type="transmembrane region" description="Helical" evidence="5">
    <location>
        <begin position="12"/>
        <end position="29"/>
    </location>
</feature>
<feature type="transmembrane region" description="Helical" evidence="5">
    <location>
        <begin position="357"/>
        <end position="383"/>
    </location>
</feature>
<evidence type="ECO:0000256" key="5">
    <source>
        <dbReference type="SAM" id="Phobius"/>
    </source>
</evidence>
<dbReference type="eggNOG" id="COG3307">
    <property type="taxonomic scope" value="Bacteria"/>
</dbReference>
<proteinExistence type="predicted"/>
<evidence type="ECO:0000259" key="6">
    <source>
        <dbReference type="Pfam" id="PF04932"/>
    </source>
</evidence>
<accession>A0A087CRP5</accession>
<dbReference type="AlphaFoldDB" id="A0A087CRP5"/>
<reference evidence="7 8" key="1">
    <citation type="submission" date="2014-03" db="EMBL/GenBank/DDBJ databases">
        <title>Genomics of Bifidobacteria.</title>
        <authorList>
            <person name="Ventura M."/>
            <person name="Milani C."/>
            <person name="Lugli G.A."/>
        </authorList>
    </citation>
    <scope>NUCLEOTIDE SEQUENCE [LARGE SCALE GENOMIC DNA]</scope>
    <source>
        <strain evidence="7 8">LMG 21811</strain>
    </source>
</reference>
<evidence type="ECO:0000256" key="2">
    <source>
        <dbReference type="ARBA" id="ARBA00022692"/>
    </source>
</evidence>
<dbReference type="PANTHER" id="PTHR37422">
    <property type="entry name" value="TEICHURONIC ACID BIOSYNTHESIS PROTEIN TUAE"/>
    <property type="match status" value="1"/>
</dbReference>
<feature type="transmembrane region" description="Helical" evidence="5">
    <location>
        <begin position="90"/>
        <end position="106"/>
    </location>
</feature>
<dbReference type="InterPro" id="IPR051533">
    <property type="entry name" value="WaaL-like"/>
</dbReference>
<evidence type="ECO:0000256" key="3">
    <source>
        <dbReference type="ARBA" id="ARBA00022989"/>
    </source>
</evidence>
<dbReference type="EMBL" id="JGZL01000015">
    <property type="protein sequence ID" value="KFI85945.1"/>
    <property type="molecule type" value="Genomic_DNA"/>
</dbReference>
<feature type="transmembrane region" description="Helical" evidence="5">
    <location>
        <begin position="226"/>
        <end position="244"/>
    </location>
</feature>
<dbReference type="STRING" id="78346.BRUM_1382"/>
<comment type="subcellular location">
    <subcellularLocation>
        <location evidence="1">Membrane</location>
        <topology evidence="1">Multi-pass membrane protein</topology>
    </subcellularLocation>
</comment>
<feature type="transmembrane region" description="Helical" evidence="5">
    <location>
        <begin position="65"/>
        <end position="84"/>
    </location>
</feature>
<keyword evidence="8" id="KW-1185">Reference proteome</keyword>
<dbReference type="Pfam" id="PF04932">
    <property type="entry name" value="Wzy_C"/>
    <property type="match status" value="1"/>
</dbReference>
<evidence type="ECO:0000313" key="8">
    <source>
        <dbReference type="Proteomes" id="UP000029078"/>
    </source>
</evidence>
<evidence type="ECO:0000256" key="4">
    <source>
        <dbReference type="ARBA" id="ARBA00023136"/>
    </source>
</evidence>
<name>A0A087CRP5_BIFRU</name>
<dbReference type="Proteomes" id="UP000029078">
    <property type="component" value="Unassembled WGS sequence"/>
</dbReference>
<comment type="caution">
    <text evidence="7">The sequence shown here is derived from an EMBL/GenBank/DDBJ whole genome shotgun (WGS) entry which is preliminary data.</text>
</comment>
<feature type="transmembrane region" description="Helical" evidence="5">
    <location>
        <begin position="185"/>
        <end position="214"/>
    </location>
</feature>
<keyword evidence="2 5" id="KW-0812">Transmembrane</keyword>
<dbReference type="PANTHER" id="PTHR37422:SF13">
    <property type="entry name" value="LIPOPOLYSACCHARIDE BIOSYNTHESIS PROTEIN PA4999-RELATED"/>
    <property type="match status" value="1"/>
</dbReference>
<dbReference type="GO" id="GO:0016020">
    <property type="term" value="C:membrane"/>
    <property type="evidence" value="ECO:0007669"/>
    <property type="project" value="UniProtKB-SubCell"/>
</dbReference>
<evidence type="ECO:0000313" key="7">
    <source>
        <dbReference type="EMBL" id="KFI85945.1"/>
    </source>
</evidence>
<gene>
    <name evidence="7" type="ORF">BRUM_1382</name>
</gene>
<protein>
    <submittedName>
        <fullName evidence="7">O-antigen polymerase</fullName>
    </submittedName>
</protein>